<evidence type="ECO:0000313" key="3">
    <source>
        <dbReference type="EMBL" id="MDA0565958.1"/>
    </source>
</evidence>
<name>A0A9X3NMC8_9ACTN</name>
<gene>
    <name evidence="3" type="ORF">LG943_16790</name>
</gene>
<evidence type="ECO:0000256" key="1">
    <source>
        <dbReference type="SAM" id="MobiDB-lite"/>
    </source>
</evidence>
<dbReference type="RefSeq" id="WP_270073219.1">
    <property type="nucleotide sequence ID" value="NZ_JAJAQC010000028.1"/>
</dbReference>
<evidence type="ECO:0008006" key="5">
    <source>
        <dbReference type="Google" id="ProtNLM"/>
    </source>
</evidence>
<reference evidence="3" key="1">
    <citation type="submission" date="2021-10" db="EMBL/GenBank/DDBJ databases">
        <title>Streptomonospora sp. nov., isolated from mangrove soil.</title>
        <authorList>
            <person name="Chen X."/>
            <person name="Ge X."/>
            <person name="Liu W."/>
        </authorList>
    </citation>
    <scope>NUCLEOTIDE SEQUENCE</scope>
    <source>
        <strain evidence="3">S1-112</strain>
    </source>
</reference>
<comment type="caution">
    <text evidence="3">The sequence shown here is derived from an EMBL/GenBank/DDBJ whole genome shotgun (WGS) entry which is preliminary data.</text>
</comment>
<sequence>MSDVDARTGGKGARRPWSVARRLREYQVGPTGMSQIGLLLAVAAAVWFTDSGVRGAVIGSLLLALVLCTDPLAERLRGDRPDRLDLWLSLMLFRLREYVVYAGLAVGGALAGVPDAWAWAAGALIAQALQDAVAAARGARAGEPEWAPGPDGGTPIDAVDPSRDVADRSPSDPSLTDELLGAGGRADASAGPAPAAGTATATEPAPGAAGTETAAGTRAGTGPDTGPAPAARARRGIPVVPPPVRAVLAFPQIARFAVVALTITIWDARVTFVALIVGCALATAAELVETTTPDTAR</sequence>
<keyword evidence="4" id="KW-1185">Reference proteome</keyword>
<keyword evidence="2" id="KW-1133">Transmembrane helix</keyword>
<evidence type="ECO:0000313" key="4">
    <source>
        <dbReference type="Proteomes" id="UP001140076"/>
    </source>
</evidence>
<keyword evidence="2" id="KW-0812">Transmembrane</keyword>
<proteinExistence type="predicted"/>
<dbReference type="Proteomes" id="UP001140076">
    <property type="component" value="Unassembled WGS sequence"/>
</dbReference>
<feature type="compositionally biased region" description="Low complexity" evidence="1">
    <location>
        <begin position="185"/>
        <end position="231"/>
    </location>
</feature>
<feature type="transmembrane region" description="Helical" evidence="2">
    <location>
        <begin position="98"/>
        <end position="120"/>
    </location>
</feature>
<protein>
    <recommendedName>
        <fullName evidence="5">CDP-alcohol phosphatidyltransferase family protein</fullName>
    </recommendedName>
</protein>
<dbReference type="EMBL" id="JAJAQC010000028">
    <property type="protein sequence ID" value="MDA0565958.1"/>
    <property type="molecule type" value="Genomic_DNA"/>
</dbReference>
<feature type="compositionally biased region" description="Basic and acidic residues" evidence="1">
    <location>
        <begin position="160"/>
        <end position="170"/>
    </location>
</feature>
<organism evidence="3 4">
    <name type="scientific">Streptomonospora mangrovi</name>
    <dbReference type="NCBI Taxonomy" id="2883123"/>
    <lineage>
        <taxon>Bacteria</taxon>
        <taxon>Bacillati</taxon>
        <taxon>Actinomycetota</taxon>
        <taxon>Actinomycetes</taxon>
        <taxon>Streptosporangiales</taxon>
        <taxon>Nocardiopsidaceae</taxon>
        <taxon>Streptomonospora</taxon>
    </lineage>
</organism>
<keyword evidence="2" id="KW-0472">Membrane</keyword>
<dbReference type="AlphaFoldDB" id="A0A9X3NMC8"/>
<evidence type="ECO:0000256" key="2">
    <source>
        <dbReference type="SAM" id="Phobius"/>
    </source>
</evidence>
<accession>A0A9X3NMC8</accession>
<feature type="region of interest" description="Disordered" evidence="1">
    <location>
        <begin position="140"/>
        <end position="235"/>
    </location>
</feature>